<gene>
    <name evidence="2" type="ORF">R3P38DRAFT_3369300</name>
</gene>
<comment type="caution">
    <text evidence="2">The sequence shown here is derived from an EMBL/GenBank/DDBJ whole genome shotgun (WGS) entry which is preliminary data.</text>
</comment>
<feature type="compositionally biased region" description="Low complexity" evidence="1">
    <location>
        <begin position="104"/>
        <end position="126"/>
    </location>
</feature>
<evidence type="ECO:0000313" key="2">
    <source>
        <dbReference type="EMBL" id="KAK7000619.1"/>
    </source>
</evidence>
<dbReference type="Proteomes" id="UP001362999">
    <property type="component" value="Unassembled WGS sequence"/>
</dbReference>
<reference evidence="2 3" key="1">
    <citation type="journal article" date="2024" name="J Genomics">
        <title>Draft genome sequencing and assembly of Favolaschia claudopus CIRM-BRFM 2984 isolated from oak limbs.</title>
        <authorList>
            <person name="Navarro D."/>
            <person name="Drula E."/>
            <person name="Chaduli D."/>
            <person name="Cazenave R."/>
            <person name="Ahrendt S."/>
            <person name="Wang J."/>
            <person name="Lipzen A."/>
            <person name="Daum C."/>
            <person name="Barry K."/>
            <person name="Grigoriev I.V."/>
            <person name="Favel A."/>
            <person name="Rosso M.N."/>
            <person name="Martin F."/>
        </authorList>
    </citation>
    <scope>NUCLEOTIDE SEQUENCE [LARGE SCALE GENOMIC DNA]</scope>
    <source>
        <strain evidence="2 3">CIRM-BRFM 2984</strain>
    </source>
</reference>
<accession>A0AAW0A367</accession>
<feature type="region of interest" description="Disordered" evidence="1">
    <location>
        <begin position="101"/>
        <end position="126"/>
    </location>
</feature>
<keyword evidence="3" id="KW-1185">Reference proteome</keyword>
<dbReference type="EMBL" id="JAWWNJ010000088">
    <property type="protein sequence ID" value="KAK7000619.1"/>
    <property type="molecule type" value="Genomic_DNA"/>
</dbReference>
<proteinExistence type="predicted"/>
<evidence type="ECO:0000256" key="1">
    <source>
        <dbReference type="SAM" id="MobiDB-lite"/>
    </source>
</evidence>
<dbReference type="AlphaFoldDB" id="A0AAW0A367"/>
<organism evidence="2 3">
    <name type="scientific">Favolaschia claudopus</name>
    <dbReference type="NCBI Taxonomy" id="2862362"/>
    <lineage>
        <taxon>Eukaryota</taxon>
        <taxon>Fungi</taxon>
        <taxon>Dikarya</taxon>
        <taxon>Basidiomycota</taxon>
        <taxon>Agaricomycotina</taxon>
        <taxon>Agaricomycetes</taxon>
        <taxon>Agaricomycetidae</taxon>
        <taxon>Agaricales</taxon>
        <taxon>Marasmiineae</taxon>
        <taxon>Mycenaceae</taxon>
        <taxon>Favolaschia</taxon>
    </lineage>
</organism>
<sequence>MAYLDSVGTSRITNKRASISFSLTTMTSQINSASGAQLSAQGSTSPAFGGIHVNTIMAIQALLRATADAAGFDATTVGMVQVMLTAMASVGQAIQSSAPQVSQGAADAAPASPGSPPATGTAGAPPNTFRTSAPWIVGALYLVVPPQHLTAIPEQQLSVSEEEPPLWYCITKGKYVGVTLNHPLALAAIVGVSGGRMKSYKSQTLALQSFNDLLDYQMVTVVV</sequence>
<protein>
    <submittedName>
        <fullName evidence="2">Uncharacterized protein</fullName>
    </submittedName>
</protein>
<evidence type="ECO:0000313" key="3">
    <source>
        <dbReference type="Proteomes" id="UP001362999"/>
    </source>
</evidence>
<name>A0AAW0A367_9AGAR</name>